<evidence type="ECO:0000313" key="2">
    <source>
        <dbReference type="Proteomes" id="UP001144204"/>
    </source>
</evidence>
<comment type="caution">
    <text evidence="1">The sequence shown here is derived from an EMBL/GenBank/DDBJ whole genome shotgun (WGS) entry which is preliminary data.</text>
</comment>
<dbReference type="AlphaFoldDB" id="A0A9W6ETI2"/>
<dbReference type="EMBL" id="BRPL01000002">
    <property type="protein sequence ID" value="GLB47273.1"/>
    <property type="molecule type" value="Genomic_DNA"/>
</dbReference>
<evidence type="ECO:0000313" key="1">
    <source>
        <dbReference type="EMBL" id="GLB47273.1"/>
    </source>
</evidence>
<organism evidence="1 2">
    <name type="scientific">Philodulcilactobacillus myokoensis</name>
    <dbReference type="NCBI Taxonomy" id="2929573"/>
    <lineage>
        <taxon>Bacteria</taxon>
        <taxon>Bacillati</taxon>
        <taxon>Bacillota</taxon>
        <taxon>Bacilli</taxon>
        <taxon>Lactobacillales</taxon>
        <taxon>Lactobacillaceae</taxon>
        <taxon>Philodulcilactobacillus</taxon>
    </lineage>
</organism>
<protein>
    <recommendedName>
        <fullName evidence="3">DUF4071 domain-containing protein</fullName>
    </recommendedName>
</protein>
<name>A0A9W6ETI2_9LACO</name>
<dbReference type="RefSeq" id="WP_286136732.1">
    <property type="nucleotide sequence ID" value="NZ_BRPL01000002.1"/>
</dbReference>
<sequence>MYGFVIMGYGKKMDYYKDPNNKNTKSKVDLDKIYNNLITPSLHDMNIQGLRGDEISNSEVIDKDMFELLLGCEIVVADITTLNSNAMYELGVRHALKPYSTIILTSDDCNLPFDISHNRVFKYSLRDIRNEEKLKQTKIKLNRMLKSAIKKVNLKGGGNEKDKYDSPVYRNIDHLSFPTISKKRIEEIIRKHYNTETISKLLEKAKEFKKKHEYRKVADIFKKLASNNSNPYYVQQESLFLNKNGDYKEAENIINKLNPLNSFDSETTGLYGSVEKQLYLQTNSMNFLNEAIKSYNRGYILNRDYYNGENVVNCLIYKILNLSKKTLTNDLLNELHYLKYQITKINEDVLKLATRNNINRNENGLEKDYWLFATISLSYLLNKNNSEYQNYRKQFMLYRKYDWETNTYNNSKELRNTFLESEMIRSLYVKSILDKE</sequence>
<reference evidence="1" key="1">
    <citation type="submission" date="2022-07" db="EMBL/GenBank/DDBJ databases">
        <authorList>
            <person name="Kouya T."/>
            <person name="Ishiyama Y."/>
        </authorList>
    </citation>
    <scope>NUCLEOTIDE SEQUENCE</scope>
    <source>
        <strain evidence="1">WR16-4</strain>
    </source>
</reference>
<keyword evidence="2" id="KW-1185">Reference proteome</keyword>
<dbReference type="InterPro" id="IPR046880">
    <property type="entry name" value="TPR-S"/>
</dbReference>
<accession>A0A9W6ETI2</accession>
<proteinExistence type="predicted"/>
<reference evidence="1" key="2">
    <citation type="journal article" date="2023" name="PLoS ONE">
        <title>Philodulcilactobacillus myokoensis gen. nov., sp. nov., a fructophilic, acidophilic, and agar-phobic lactic acid bacterium isolated from fermented vegetable extracts.</title>
        <authorList>
            <person name="Kouya T."/>
            <person name="Ishiyama Y."/>
            <person name="Ohashi S."/>
            <person name="Kumakubo R."/>
            <person name="Yamazaki T."/>
            <person name="Otaki T."/>
        </authorList>
    </citation>
    <scope>NUCLEOTIDE SEQUENCE</scope>
    <source>
        <strain evidence="1">WR16-4</strain>
    </source>
</reference>
<dbReference type="Proteomes" id="UP001144204">
    <property type="component" value="Unassembled WGS sequence"/>
</dbReference>
<dbReference type="InterPro" id="IPR011990">
    <property type="entry name" value="TPR-like_helical_dom_sf"/>
</dbReference>
<gene>
    <name evidence="1" type="ORF">WR164_12520</name>
</gene>
<dbReference type="Gene3D" id="1.25.40.10">
    <property type="entry name" value="Tetratricopeptide repeat domain"/>
    <property type="match status" value="1"/>
</dbReference>
<dbReference type="Pfam" id="PF20308">
    <property type="entry name" value="TPR-S"/>
    <property type="match status" value="1"/>
</dbReference>
<evidence type="ECO:0008006" key="3">
    <source>
        <dbReference type="Google" id="ProtNLM"/>
    </source>
</evidence>